<dbReference type="InterPro" id="IPR003442">
    <property type="entry name" value="T6A_TsaE"/>
</dbReference>
<evidence type="ECO:0000256" key="4">
    <source>
        <dbReference type="ARBA" id="ARBA00022490"/>
    </source>
</evidence>
<evidence type="ECO:0000256" key="5">
    <source>
        <dbReference type="ARBA" id="ARBA00022694"/>
    </source>
</evidence>
<comment type="subcellular location">
    <subcellularLocation>
        <location evidence="1">Cytoplasm</location>
    </subcellularLocation>
</comment>
<dbReference type="PANTHER" id="PTHR33540:SF2">
    <property type="entry name" value="TRNA THREONYLCARBAMOYLADENOSINE BIOSYNTHESIS PROTEIN TSAE"/>
    <property type="match status" value="1"/>
</dbReference>
<keyword evidence="9" id="KW-0460">Magnesium</keyword>
<dbReference type="OrthoDB" id="9815896at2"/>
<evidence type="ECO:0000313" key="12">
    <source>
        <dbReference type="Proteomes" id="UP000234384"/>
    </source>
</evidence>
<evidence type="ECO:0000256" key="9">
    <source>
        <dbReference type="ARBA" id="ARBA00022842"/>
    </source>
</evidence>
<comment type="caution">
    <text evidence="11">The sequence shown here is derived from an EMBL/GenBank/DDBJ whole genome shotgun (WGS) entry which is preliminary data.</text>
</comment>
<dbReference type="Pfam" id="PF02367">
    <property type="entry name" value="TsaE"/>
    <property type="match status" value="1"/>
</dbReference>
<dbReference type="InterPro" id="IPR027417">
    <property type="entry name" value="P-loop_NTPase"/>
</dbReference>
<accession>A0A2I1K524</accession>
<dbReference type="PANTHER" id="PTHR33540">
    <property type="entry name" value="TRNA THREONYLCARBAMOYLADENOSINE BIOSYNTHESIS PROTEIN TSAE"/>
    <property type="match status" value="1"/>
</dbReference>
<dbReference type="Proteomes" id="UP000234384">
    <property type="component" value="Unassembled WGS sequence"/>
</dbReference>
<keyword evidence="6" id="KW-0479">Metal-binding</keyword>
<keyword evidence="5" id="KW-0819">tRNA processing</keyword>
<sequence length="162" mass="18121">MRIRTTSHAETQQVAKLLAQYIQPGMVIRLDGPLGAGKTTFTQGFAQGLGITRRVNSPTYTIVKQYPIPDKNFELIHMDAYRLEQGGAESLDIDAVLSPDAITFIEWAQFIEGYLPEDYLMIQLNPLDSTTREITIKPCGNSLKYDNVIAMIEDAVEERGLI</sequence>
<dbReference type="GO" id="GO:0005524">
    <property type="term" value="F:ATP binding"/>
    <property type="evidence" value="ECO:0007669"/>
    <property type="project" value="UniProtKB-KW"/>
</dbReference>
<evidence type="ECO:0000256" key="3">
    <source>
        <dbReference type="ARBA" id="ARBA00019010"/>
    </source>
</evidence>
<keyword evidence="4" id="KW-0963">Cytoplasm</keyword>
<dbReference type="Gene3D" id="3.40.50.300">
    <property type="entry name" value="P-loop containing nucleotide triphosphate hydrolases"/>
    <property type="match status" value="1"/>
</dbReference>
<keyword evidence="11" id="KW-0808">Transferase</keyword>
<dbReference type="GO" id="GO:0005737">
    <property type="term" value="C:cytoplasm"/>
    <property type="evidence" value="ECO:0007669"/>
    <property type="project" value="UniProtKB-SubCell"/>
</dbReference>
<dbReference type="NCBIfam" id="TIGR00150">
    <property type="entry name" value="T6A_YjeE"/>
    <property type="match status" value="1"/>
</dbReference>
<gene>
    <name evidence="11" type="ORF">CYJ57_00790</name>
</gene>
<dbReference type="GO" id="GO:0016740">
    <property type="term" value="F:transferase activity"/>
    <property type="evidence" value="ECO:0007669"/>
    <property type="project" value="UniProtKB-KW"/>
</dbReference>
<evidence type="ECO:0000256" key="6">
    <source>
        <dbReference type="ARBA" id="ARBA00022723"/>
    </source>
</evidence>
<keyword evidence="7" id="KW-0547">Nucleotide-binding</keyword>
<dbReference type="GO" id="GO:0002949">
    <property type="term" value="P:tRNA threonylcarbamoyladenosine modification"/>
    <property type="evidence" value="ECO:0007669"/>
    <property type="project" value="InterPro"/>
</dbReference>
<evidence type="ECO:0000256" key="2">
    <source>
        <dbReference type="ARBA" id="ARBA00007599"/>
    </source>
</evidence>
<comment type="similarity">
    <text evidence="2">Belongs to the TsaE family.</text>
</comment>
<reference evidence="11 12" key="1">
    <citation type="submission" date="2017-12" db="EMBL/GenBank/DDBJ databases">
        <title>Phylogenetic diversity of female urinary microbiome.</title>
        <authorList>
            <person name="Thomas-White K."/>
            <person name="Wolfe A.J."/>
        </authorList>
    </citation>
    <scope>NUCLEOTIDE SEQUENCE [LARGE SCALE GENOMIC DNA]</scope>
    <source>
        <strain evidence="11 12">UMB0898</strain>
    </source>
</reference>
<protein>
    <recommendedName>
        <fullName evidence="3">tRNA threonylcarbamoyladenosine biosynthesis protein TsaE</fullName>
    </recommendedName>
    <alternativeName>
        <fullName evidence="10">t(6)A37 threonylcarbamoyladenosine biosynthesis protein TsaE</fullName>
    </alternativeName>
</protein>
<organism evidence="11 12">
    <name type="scientific">Falseniella ignava</name>
    <dbReference type="NCBI Taxonomy" id="137730"/>
    <lineage>
        <taxon>Bacteria</taxon>
        <taxon>Bacillati</taxon>
        <taxon>Bacillota</taxon>
        <taxon>Bacilli</taxon>
        <taxon>Lactobacillales</taxon>
        <taxon>Aerococcaceae</taxon>
        <taxon>Falseniella</taxon>
    </lineage>
</organism>
<evidence type="ECO:0000256" key="1">
    <source>
        <dbReference type="ARBA" id="ARBA00004496"/>
    </source>
</evidence>
<name>A0A2I1K524_9LACT</name>
<dbReference type="SUPFAM" id="SSF52540">
    <property type="entry name" value="P-loop containing nucleoside triphosphate hydrolases"/>
    <property type="match status" value="1"/>
</dbReference>
<proteinExistence type="inferred from homology"/>
<dbReference type="RefSeq" id="WP_006700898.1">
    <property type="nucleotide sequence ID" value="NZ_PKHE01000001.1"/>
</dbReference>
<keyword evidence="8" id="KW-0067">ATP-binding</keyword>
<dbReference type="EMBL" id="PKHE01000001">
    <property type="protein sequence ID" value="PKY90744.1"/>
    <property type="molecule type" value="Genomic_DNA"/>
</dbReference>
<evidence type="ECO:0000256" key="8">
    <source>
        <dbReference type="ARBA" id="ARBA00022840"/>
    </source>
</evidence>
<dbReference type="AlphaFoldDB" id="A0A2I1K524"/>
<evidence type="ECO:0000256" key="7">
    <source>
        <dbReference type="ARBA" id="ARBA00022741"/>
    </source>
</evidence>
<dbReference type="GO" id="GO:0046872">
    <property type="term" value="F:metal ion binding"/>
    <property type="evidence" value="ECO:0007669"/>
    <property type="project" value="UniProtKB-KW"/>
</dbReference>
<evidence type="ECO:0000256" key="10">
    <source>
        <dbReference type="ARBA" id="ARBA00032441"/>
    </source>
</evidence>
<evidence type="ECO:0000313" key="11">
    <source>
        <dbReference type="EMBL" id="PKY90744.1"/>
    </source>
</evidence>